<keyword evidence="3" id="KW-0539">Nucleus</keyword>
<gene>
    <name evidence="5" type="ORF">BU14_0072s0050</name>
</gene>
<dbReference type="PANTHER" id="PTHR28032">
    <property type="entry name" value="FI02826P"/>
    <property type="match status" value="1"/>
</dbReference>
<evidence type="ECO:0000256" key="1">
    <source>
        <dbReference type="ARBA" id="ARBA00004123"/>
    </source>
</evidence>
<dbReference type="OrthoDB" id="10061064at2759"/>
<feature type="region of interest" description="Disordered" evidence="4">
    <location>
        <begin position="1"/>
        <end position="23"/>
    </location>
</feature>
<dbReference type="Pfam" id="PF08559">
    <property type="entry name" value="Cut8"/>
    <property type="match status" value="1"/>
</dbReference>
<comment type="subcellular location">
    <subcellularLocation>
        <location evidence="1">Nucleus</location>
    </subcellularLocation>
</comment>
<dbReference type="InterPro" id="IPR013868">
    <property type="entry name" value="Cut8/Sts1_fam"/>
</dbReference>
<comment type="similarity">
    <text evidence="2">Belongs to the cut8/STS1 family.</text>
</comment>
<accession>A0A1X6PFQ7</accession>
<evidence type="ECO:0000256" key="3">
    <source>
        <dbReference type="ARBA" id="ARBA00023242"/>
    </source>
</evidence>
<name>A0A1X6PFQ7_PORUM</name>
<evidence type="ECO:0000313" key="6">
    <source>
        <dbReference type="Proteomes" id="UP000218209"/>
    </source>
</evidence>
<evidence type="ECO:0000256" key="2">
    <source>
        <dbReference type="ARBA" id="ARBA00006199"/>
    </source>
</evidence>
<dbReference type="InterPro" id="IPR038422">
    <property type="entry name" value="Cut8/Sts1_sf"/>
</dbReference>
<dbReference type="Gene3D" id="1.20.58.1590">
    <property type="entry name" value="Tethering factor for nuclear proteasome Cut8/Sts1"/>
    <property type="match status" value="1"/>
</dbReference>
<dbReference type="GO" id="GO:0031144">
    <property type="term" value="P:proteasome localization"/>
    <property type="evidence" value="ECO:0007669"/>
    <property type="project" value="InterPro"/>
</dbReference>
<dbReference type="EMBL" id="KV918787">
    <property type="protein sequence ID" value="OSX79692.1"/>
    <property type="molecule type" value="Genomic_DNA"/>
</dbReference>
<evidence type="ECO:0000313" key="5">
    <source>
        <dbReference type="EMBL" id="OSX79692.1"/>
    </source>
</evidence>
<dbReference type="GO" id="GO:0031965">
    <property type="term" value="C:nuclear membrane"/>
    <property type="evidence" value="ECO:0007669"/>
    <property type="project" value="TreeGrafter"/>
</dbReference>
<dbReference type="AlphaFoldDB" id="A0A1X6PFQ7"/>
<protein>
    <submittedName>
        <fullName evidence="5">Uncharacterized protein</fullName>
    </submittedName>
</protein>
<proteinExistence type="inferred from homology"/>
<dbReference type="GO" id="GO:0070628">
    <property type="term" value="F:proteasome binding"/>
    <property type="evidence" value="ECO:0007669"/>
    <property type="project" value="TreeGrafter"/>
</dbReference>
<dbReference type="Proteomes" id="UP000218209">
    <property type="component" value="Unassembled WGS sequence"/>
</dbReference>
<sequence>MPPVKRPRLGPANAGLTPPPRRAGAAVAPAAAPVAATTFDDALADLLTTTAPLSLRTAAALEPFVPPPDLDAVAARLAAANAAISGALPQSKYGSSLDDFCYRRVASHVAALADLIGVEGARLEAAAEWSAVLRYVDVAMAEVRDSLLWDDAHHNKWRGAVEKKLAWLALKAVRALIKGPAGRAELAAVAEAYGERWPTLVKPLRTAIAKRKH</sequence>
<reference evidence="5 6" key="1">
    <citation type="submission" date="2017-03" db="EMBL/GenBank/DDBJ databases">
        <title>WGS assembly of Porphyra umbilicalis.</title>
        <authorList>
            <person name="Brawley S.H."/>
            <person name="Blouin N.A."/>
            <person name="Ficko-Blean E."/>
            <person name="Wheeler G.L."/>
            <person name="Lohr M."/>
            <person name="Goodson H.V."/>
            <person name="Jenkins J.W."/>
            <person name="Blaby-Haas C.E."/>
            <person name="Helliwell K.E."/>
            <person name="Chan C."/>
            <person name="Marriage T."/>
            <person name="Bhattacharya D."/>
            <person name="Klein A.S."/>
            <person name="Badis Y."/>
            <person name="Brodie J."/>
            <person name="Cao Y."/>
            <person name="Collen J."/>
            <person name="Dittami S.M."/>
            <person name="Gachon C.M."/>
            <person name="Green B.R."/>
            <person name="Karpowicz S."/>
            <person name="Kim J.W."/>
            <person name="Kudahl U."/>
            <person name="Lin S."/>
            <person name="Michel G."/>
            <person name="Mittag M."/>
            <person name="Olson B.J."/>
            <person name="Pangilinan J."/>
            <person name="Peng Y."/>
            <person name="Qiu H."/>
            <person name="Shu S."/>
            <person name="Singer J.T."/>
            <person name="Smith A.G."/>
            <person name="Sprecher B.N."/>
            <person name="Wagner V."/>
            <person name="Wang W."/>
            <person name="Wang Z.-Y."/>
            <person name="Yan J."/>
            <person name="Yarish C."/>
            <person name="Zoeuner-Riek S."/>
            <person name="Zhuang Y."/>
            <person name="Zou Y."/>
            <person name="Lindquist E.A."/>
            <person name="Grimwood J."/>
            <person name="Barry K."/>
            <person name="Rokhsar D.S."/>
            <person name="Schmutz J."/>
            <person name="Stiller J.W."/>
            <person name="Grossman A.R."/>
            <person name="Prochnik S.E."/>
        </authorList>
    </citation>
    <scope>NUCLEOTIDE SEQUENCE [LARGE SCALE GENOMIC DNA]</scope>
    <source>
        <strain evidence="5">4086291</strain>
    </source>
</reference>
<dbReference type="GO" id="GO:0071630">
    <property type="term" value="P:nuclear protein quality control by the ubiquitin-proteasome system"/>
    <property type="evidence" value="ECO:0007669"/>
    <property type="project" value="InterPro"/>
</dbReference>
<evidence type="ECO:0000256" key="4">
    <source>
        <dbReference type="SAM" id="MobiDB-lite"/>
    </source>
</evidence>
<keyword evidence="6" id="KW-1185">Reference proteome</keyword>
<organism evidence="5 6">
    <name type="scientific">Porphyra umbilicalis</name>
    <name type="common">Purple laver</name>
    <name type="synonym">Red alga</name>
    <dbReference type="NCBI Taxonomy" id="2786"/>
    <lineage>
        <taxon>Eukaryota</taxon>
        <taxon>Rhodophyta</taxon>
        <taxon>Bangiophyceae</taxon>
        <taxon>Bangiales</taxon>
        <taxon>Bangiaceae</taxon>
        <taxon>Porphyra</taxon>
    </lineage>
</organism>
<dbReference type="PANTHER" id="PTHR28032:SF1">
    <property type="entry name" value="FI02826P"/>
    <property type="match status" value="1"/>
</dbReference>